<evidence type="ECO:0000313" key="3">
    <source>
        <dbReference type="Proteomes" id="UP000824540"/>
    </source>
</evidence>
<gene>
    <name evidence="2" type="ORF">JZ751_012029</name>
</gene>
<dbReference type="Proteomes" id="UP000824540">
    <property type="component" value="Unassembled WGS sequence"/>
</dbReference>
<name>A0A8T2PRC1_9TELE</name>
<protein>
    <submittedName>
        <fullName evidence="2">Uncharacterized protein</fullName>
    </submittedName>
</protein>
<proteinExistence type="predicted"/>
<accession>A0A8T2PRC1</accession>
<keyword evidence="3" id="KW-1185">Reference proteome</keyword>
<dbReference type="EMBL" id="JAFBMS010000003">
    <property type="protein sequence ID" value="KAG9353905.1"/>
    <property type="molecule type" value="Genomic_DNA"/>
</dbReference>
<comment type="caution">
    <text evidence="2">The sequence shown here is derived from an EMBL/GenBank/DDBJ whole genome shotgun (WGS) entry which is preliminary data.</text>
</comment>
<evidence type="ECO:0000256" key="1">
    <source>
        <dbReference type="SAM" id="MobiDB-lite"/>
    </source>
</evidence>
<reference evidence="2" key="1">
    <citation type="thesis" date="2021" institute="BYU ScholarsArchive" country="Provo, UT, USA">
        <title>Applications of and Algorithms for Genome Assembly and Genomic Analyses with an Emphasis on Marine Teleosts.</title>
        <authorList>
            <person name="Pickett B.D."/>
        </authorList>
    </citation>
    <scope>NUCLEOTIDE SEQUENCE</scope>
    <source>
        <strain evidence="2">HI-2016</strain>
    </source>
</reference>
<dbReference type="AlphaFoldDB" id="A0A8T2PRC1"/>
<organism evidence="2 3">
    <name type="scientific">Albula glossodonta</name>
    <name type="common">roundjaw bonefish</name>
    <dbReference type="NCBI Taxonomy" id="121402"/>
    <lineage>
        <taxon>Eukaryota</taxon>
        <taxon>Metazoa</taxon>
        <taxon>Chordata</taxon>
        <taxon>Craniata</taxon>
        <taxon>Vertebrata</taxon>
        <taxon>Euteleostomi</taxon>
        <taxon>Actinopterygii</taxon>
        <taxon>Neopterygii</taxon>
        <taxon>Teleostei</taxon>
        <taxon>Albuliformes</taxon>
        <taxon>Albulidae</taxon>
        <taxon>Albula</taxon>
    </lineage>
</organism>
<sequence length="97" mass="10908">MFSANSLAPSLAPGPYFLFQGVPKAESRQHSRRQQTAAIRKTMRTSKGESAADPIFIHHPDVPHGHIMDHLNFRCPQAGQQLRKHTGTIFTRKAMFL</sequence>
<feature type="region of interest" description="Disordered" evidence="1">
    <location>
        <begin position="23"/>
        <end position="54"/>
    </location>
</feature>
<evidence type="ECO:0000313" key="2">
    <source>
        <dbReference type="EMBL" id="KAG9353905.1"/>
    </source>
</evidence>